<comment type="caution">
    <text evidence="1">The sequence shown here is derived from an EMBL/GenBank/DDBJ whole genome shotgun (WGS) entry which is preliminary data.</text>
</comment>
<evidence type="ECO:0000313" key="1">
    <source>
        <dbReference type="EMBL" id="MED6160868.1"/>
    </source>
</evidence>
<proteinExistence type="predicted"/>
<sequence>MWCLRLSSQRNFSVAVAPTHLTAAYHRSTCPTAPLKSSPPFVIAGVSLSVAAITSVRPCHPSLLMFIEKIDLEPSRHDSSSVSGKQPFQQTAFSCYEPNYELRDLSSFEQIDDIFVYKRNLWD</sequence>
<keyword evidence="2" id="KW-1185">Reference proteome</keyword>
<protein>
    <submittedName>
        <fullName evidence="1">Uncharacterized protein</fullName>
    </submittedName>
</protein>
<dbReference type="Proteomes" id="UP001341840">
    <property type="component" value="Unassembled WGS sequence"/>
</dbReference>
<dbReference type="EMBL" id="JASCZI010121258">
    <property type="protein sequence ID" value="MED6160868.1"/>
    <property type="molecule type" value="Genomic_DNA"/>
</dbReference>
<gene>
    <name evidence="1" type="ORF">PIB30_055281</name>
</gene>
<reference evidence="1 2" key="1">
    <citation type="journal article" date="2023" name="Plants (Basel)">
        <title>Bridging the Gap: Combining Genomics and Transcriptomics Approaches to Understand Stylosanthes scabra, an Orphan Legume from the Brazilian Caatinga.</title>
        <authorList>
            <person name="Ferreira-Neto J.R.C."/>
            <person name="da Silva M.D."/>
            <person name="Binneck E."/>
            <person name="de Melo N.F."/>
            <person name="da Silva R.H."/>
            <person name="de Melo A.L.T.M."/>
            <person name="Pandolfi V."/>
            <person name="Bustamante F.O."/>
            <person name="Brasileiro-Vidal A.C."/>
            <person name="Benko-Iseppon A.M."/>
        </authorList>
    </citation>
    <scope>NUCLEOTIDE SEQUENCE [LARGE SCALE GENOMIC DNA]</scope>
    <source>
        <tissue evidence="1">Leaves</tissue>
    </source>
</reference>
<accession>A0ABU6ULD4</accession>
<evidence type="ECO:0000313" key="2">
    <source>
        <dbReference type="Proteomes" id="UP001341840"/>
    </source>
</evidence>
<organism evidence="1 2">
    <name type="scientific">Stylosanthes scabra</name>
    <dbReference type="NCBI Taxonomy" id="79078"/>
    <lineage>
        <taxon>Eukaryota</taxon>
        <taxon>Viridiplantae</taxon>
        <taxon>Streptophyta</taxon>
        <taxon>Embryophyta</taxon>
        <taxon>Tracheophyta</taxon>
        <taxon>Spermatophyta</taxon>
        <taxon>Magnoliopsida</taxon>
        <taxon>eudicotyledons</taxon>
        <taxon>Gunneridae</taxon>
        <taxon>Pentapetalae</taxon>
        <taxon>rosids</taxon>
        <taxon>fabids</taxon>
        <taxon>Fabales</taxon>
        <taxon>Fabaceae</taxon>
        <taxon>Papilionoideae</taxon>
        <taxon>50 kb inversion clade</taxon>
        <taxon>dalbergioids sensu lato</taxon>
        <taxon>Dalbergieae</taxon>
        <taxon>Pterocarpus clade</taxon>
        <taxon>Stylosanthes</taxon>
    </lineage>
</organism>
<name>A0ABU6ULD4_9FABA</name>